<dbReference type="InterPro" id="IPR045471">
    <property type="entry name" value="DUF6494"/>
</dbReference>
<name>A0A1M4ZZ84_9GAMM</name>
<reference evidence="1 2" key="1">
    <citation type="submission" date="2016-11" db="EMBL/GenBank/DDBJ databases">
        <authorList>
            <person name="Jaros S."/>
            <person name="Januszkiewicz K."/>
            <person name="Wedrychowicz H."/>
        </authorList>
    </citation>
    <scope>NUCLEOTIDE SEQUENCE [LARGE SCALE GENOMIC DNA]</scope>
    <source>
        <strain evidence="1 2">DSM 19980</strain>
    </source>
</reference>
<gene>
    <name evidence="1" type="ORF">SAMN02745148_02116</name>
</gene>
<proteinExistence type="predicted"/>
<dbReference type="Proteomes" id="UP000184346">
    <property type="component" value="Unassembled WGS sequence"/>
</dbReference>
<sequence>MNEETFNLSIRKFLKKVGIGSQREIEQAVDKAIEEGRLKGTETLPARMTLEVGDLNLRIDFEGNVELE</sequence>
<dbReference type="STRING" id="1121942.SAMN02745148_02116"/>
<dbReference type="AlphaFoldDB" id="A0A1M4ZZ84"/>
<keyword evidence="2" id="KW-1185">Reference proteome</keyword>
<organism evidence="1 2">
    <name type="scientific">Modicisalibacter ilicicola DSM 19980</name>
    <dbReference type="NCBI Taxonomy" id="1121942"/>
    <lineage>
        <taxon>Bacteria</taxon>
        <taxon>Pseudomonadati</taxon>
        <taxon>Pseudomonadota</taxon>
        <taxon>Gammaproteobacteria</taxon>
        <taxon>Oceanospirillales</taxon>
        <taxon>Halomonadaceae</taxon>
        <taxon>Modicisalibacter</taxon>
    </lineage>
</organism>
<evidence type="ECO:0000313" key="1">
    <source>
        <dbReference type="EMBL" id="SHF23274.1"/>
    </source>
</evidence>
<dbReference type="Pfam" id="PF20104">
    <property type="entry name" value="DUF6494"/>
    <property type="match status" value="1"/>
</dbReference>
<dbReference type="OrthoDB" id="7363684at2"/>
<evidence type="ECO:0000313" key="2">
    <source>
        <dbReference type="Proteomes" id="UP000184346"/>
    </source>
</evidence>
<dbReference type="EMBL" id="FQUJ01000008">
    <property type="protein sequence ID" value="SHF23274.1"/>
    <property type="molecule type" value="Genomic_DNA"/>
</dbReference>
<dbReference type="RefSeq" id="WP_072822554.1">
    <property type="nucleotide sequence ID" value="NZ_FQUJ01000008.1"/>
</dbReference>
<protein>
    <submittedName>
        <fullName evidence="1">Uncharacterized protein</fullName>
    </submittedName>
</protein>
<accession>A0A1M4ZZ84</accession>